<reference evidence="4" key="2">
    <citation type="submission" date="2023-06" db="EMBL/GenBank/DDBJ databases">
        <title>Black Yeasts Isolated from many extreme environments.</title>
        <authorList>
            <person name="Coleine C."/>
            <person name="Stajich J.E."/>
            <person name="Selbmann L."/>
        </authorList>
    </citation>
    <scope>NUCLEOTIDE SEQUENCE</scope>
    <source>
        <strain evidence="4">CCFEE 5200</strain>
    </source>
</reference>
<dbReference type="GO" id="GO:0006811">
    <property type="term" value="P:monoatomic ion transport"/>
    <property type="evidence" value="ECO:0007669"/>
    <property type="project" value="UniProtKB-KW"/>
</dbReference>
<evidence type="ECO:0000256" key="1">
    <source>
        <dbReference type="ARBA" id="ARBA00022448"/>
    </source>
</evidence>
<evidence type="ECO:0000256" key="2">
    <source>
        <dbReference type="ARBA" id="ARBA00023065"/>
    </source>
</evidence>
<comment type="caution">
    <text evidence="4">The sequence shown here is derived from an EMBL/GenBank/DDBJ whole genome shotgun (WGS) entry which is preliminary data.</text>
</comment>
<protein>
    <submittedName>
        <fullName evidence="4">Uncharacterized protein</fullName>
    </submittedName>
</protein>
<gene>
    <name evidence="3" type="ORF">LTR82_016604</name>
    <name evidence="4" type="ORF">LTR91_004703</name>
</gene>
<evidence type="ECO:0000313" key="3">
    <source>
        <dbReference type="EMBL" id="KAK0305961.1"/>
    </source>
</evidence>
<dbReference type="AlphaFoldDB" id="A0AAN6QYL9"/>
<dbReference type="EMBL" id="JASUXU010000108">
    <property type="protein sequence ID" value="KAK0305961.1"/>
    <property type="molecule type" value="Genomic_DNA"/>
</dbReference>
<dbReference type="EMBL" id="JAUJLE010000028">
    <property type="protein sequence ID" value="KAK1003477.1"/>
    <property type="molecule type" value="Genomic_DNA"/>
</dbReference>
<dbReference type="PANTHER" id="PTHR32468">
    <property type="entry name" value="CATION/H + ANTIPORTER"/>
    <property type="match status" value="1"/>
</dbReference>
<keyword evidence="5" id="KW-1185">Reference proteome</keyword>
<accession>A0AAN6QYL9</accession>
<reference evidence="3" key="1">
    <citation type="submission" date="2021-12" db="EMBL/GenBank/DDBJ databases">
        <title>Black yeast isolated from Biological Soil Crust.</title>
        <authorList>
            <person name="Kurbessoian T."/>
        </authorList>
    </citation>
    <scope>NUCLEOTIDE SEQUENCE</scope>
    <source>
        <strain evidence="3">CCFEE 5208</strain>
    </source>
</reference>
<evidence type="ECO:0000313" key="5">
    <source>
        <dbReference type="Proteomes" id="UP001175353"/>
    </source>
</evidence>
<dbReference type="PANTHER" id="PTHR32468:SF0">
    <property type="entry name" value="K(+)_H(+) ANTIPORTER 1"/>
    <property type="match status" value="1"/>
</dbReference>
<name>A0AAN6QYL9_9PEZI</name>
<keyword evidence="1" id="KW-0813">Transport</keyword>
<dbReference type="InterPro" id="IPR050794">
    <property type="entry name" value="CPA2_transporter"/>
</dbReference>
<organism evidence="4 5">
    <name type="scientific">Friedmanniomyces endolithicus</name>
    <dbReference type="NCBI Taxonomy" id="329885"/>
    <lineage>
        <taxon>Eukaryota</taxon>
        <taxon>Fungi</taxon>
        <taxon>Dikarya</taxon>
        <taxon>Ascomycota</taxon>
        <taxon>Pezizomycotina</taxon>
        <taxon>Dothideomycetes</taxon>
        <taxon>Dothideomycetidae</taxon>
        <taxon>Mycosphaerellales</taxon>
        <taxon>Teratosphaeriaceae</taxon>
        <taxon>Friedmanniomyces</taxon>
    </lineage>
</organism>
<dbReference type="Proteomes" id="UP001168146">
    <property type="component" value="Unassembled WGS sequence"/>
</dbReference>
<proteinExistence type="predicted"/>
<sequence length="377" mass="40477">MPTLLAFVSLLGGKPSDTLEKKHPSREKESTDYDALQMMSINKQRPVNVHGVRLVEVTNRTSTVMKVSEADEYSLSDPVLNAFKVLGQLYNLAVSGEVAVVPAVLYADTLVTKAEEESSDLLLLPWSETGSMSESQTVSTESVRNKLASDTYSDFIARALKTAQCPVAVFINKGFTGSLKQKPSTMDRRMSTLSVRSQRDRVTTVTNTGRSHHIFLPFFGGADGRLAVRLALQVAEHPEVTATIVHFRGRNDSIGSDAGSVVAEQIIVTPKKAQTPPIHHDDDAAFFASVQRSLPVELETRVVFDGAATAAPLSHAIALAQEELGQDPKNGGDLVLLGRHSTLVDNAATGKGCLGVATEMVLESGIKASVLVVQARS</sequence>
<keyword evidence="2" id="KW-0406">Ion transport</keyword>
<dbReference type="Proteomes" id="UP001175353">
    <property type="component" value="Unassembled WGS sequence"/>
</dbReference>
<evidence type="ECO:0000313" key="4">
    <source>
        <dbReference type="EMBL" id="KAK1003477.1"/>
    </source>
</evidence>